<protein>
    <submittedName>
        <fullName evidence="2">Pga2</fullName>
    </submittedName>
</protein>
<feature type="region of interest" description="Disordered" evidence="1">
    <location>
        <begin position="81"/>
        <end position="112"/>
    </location>
</feature>
<proteinExistence type="predicted"/>
<evidence type="ECO:0000313" key="2">
    <source>
        <dbReference type="EMBL" id="KAG0648617.1"/>
    </source>
</evidence>
<reference evidence="2" key="1">
    <citation type="submission" date="2019-07" db="EMBL/GenBank/DDBJ databases">
        <title>Hyphodiscus hymeniophilus genome sequencing and assembly.</title>
        <authorList>
            <person name="Kramer G."/>
            <person name="Nodwell J."/>
        </authorList>
    </citation>
    <scope>NUCLEOTIDE SEQUENCE</scope>
    <source>
        <strain evidence="2">ATCC 34498</strain>
    </source>
</reference>
<keyword evidence="3" id="KW-1185">Reference proteome</keyword>
<name>A0A9P6VIK5_9HELO</name>
<accession>A0A9P6VIK5</accession>
<dbReference type="OrthoDB" id="4227028at2759"/>
<sequence length="159" mass="17993">MEDIIGGASYVIENIQYFALNFLHNIENVLDMDLRTAIRLVVIVGAYLLIRPYLVKGGAKLQEKQHAKVYEADKKREKEALISANSLRGQVKVPEDTESEEEGQASGVNWGGKARKKQRKAIKKILEADEKMRLDAEGDQDDKDIMDLLVDYEEGKDGW</sequence>
<gene>
    <name evidence="2" type="ORF">D0Z07_5307</name>
</gene>
<comment type="caution">
    <text evidence="2">The sequence shown here is derived from an EMBL/GenBank/DDBJ whole genome shotgun (WGS) entry which is preliminary data.</text>
</comment>
<dbReference type="InterPro" id="IPR011431">
    <property type="entry name" value="Trafficking_Pga2"/>
</dbReference>
<dbReference type="Pfam" id="PF07543">
    <property type="entry name" value="PGA2"/>
    <property type="match status" value="1"/>
</dbReference>
<organism evidence="2 3">
    <name type="scientific">Hyphodiscus hymeniophilus</name>
    <dbReference type="NCBI Taxonomy" id="353542"/>
    <lineage>
        <taxon>Eukaryota</taxon>
        <taxon>Fungi</taxon>
        <taxon>Dikarya</taxon>
        <taxon>Ascomycota</taxon>
        <taxon>Pezizomycotina</taxon>
        <taxon>Leotiomycetes</taxon>
        <taxon>Helotiales</taxon>
        <taxon>Hyphodiscaceae</taxon>
        <taxon>Hyphodiscus</taxon>
    </lineage>
</organism>
<dbReference type="Proteomes" id="UP000785200">
    <property type="component" value="Unassembled WGS sequence"/>
</dbReference>
<dbReference type="PANTHER" id="PTHR28199">
    <property type="entry name" value="PROCESSING OF GAS1 AND ALP PROTEIN 2"/>
    <property type="match status" value="1"/>
</dbReference>
<evidence type="ECO:0000313" key="3">
    <source>
        <dbReference type="Proteomes" id="UP000785200"/>
    </source>
</evidence>
<dbReference type="GO" id="GO:0015031">
    <property type="term" value="P:protein transport"/>
    <property type="evidence" value="ECO:0007669"/>
    <property type="project" value="TreeGrafter"/>
</dbReference>
<dbReference type="PANTHER" id="PTHR28199:SF1">
    <property type="entry name" value="PROCESSING OF GAS1 AND ALP PROTEIN 2"/>
    <property type="match status" value="1"/>
</dbReference>
<dbReference type="EMBL" id="VNKQ01000010">
    <property type="protein sequence ID" value="KAG0648617.1"/>
    <property type="molecule type" value="Genomic_DNA"/>
</dbReference>
<evidence type="ECO:0000256" key="1">
    <source>
        <dbReference type="SAM" id="MobiDB-lite"/>
    </source>
</evidence>
<dbReference type="AlphaFoldDB" id="A0A9P6VIK5"/>